<evidence type="ECO:0000313" key="2">
    <source>
        <dbReference type="Proteomes" id="UP000799754"/>
    </source>
</evidence>
<dbReference type="EMBL" id="MU006735">
    <property type="protein sequence ID" value="KAF2623777.1"/>
    <property type="molecule type" value="Genomic_DNA"/>
</dbReference>
<name>A0ACB6RPY9_9PLEO</name>
<accession>A0ACB6RPY9</accession>
<sequence>MSIVSQHHATSDIDTDWNELFHSFYTSWYHPSQPVSQPTFAHLGTNTPAETAAFEEETRILLKEVNANTDSVFWIKFVDSKSGQIVGGMCYRHELTWPKQETFVPSWFEEGTEMRRLSEGFYGELLRWRKMLMKGEDMYGEFAWVDLAYRN</sequence>
<protein>
    <submittedName>
        <fullName evidence="1">Uncharacterized protein</fullName>
    </submittedName>
</protein>
<comment type="caution">
    <text evidence="1">The sequence shown here is derived from an EMBL/GenBank/DDBJ whole genome shotgun (WGS) entry which is preliminary data.</text>
</comment>
<keyword evidence="2" id="KW-1185">Reference proteome</keyword>
<gene>
    <name evidence="1" type="ORF">BU25DRAFT_461860</name>
</gene>
<proteinExistence type="predicted"/>
<evidence type="ECO:0000313" key="1">
    <source>
        <dbReference type="EMBL" id="KAF2623777.1"/>
    </source>
</evidence>
<reference evidence="1" key="1">
    <citation type="journal article" date="2020" name="Stud. Mycol.">
        <title>101 Dothideomycetes genomes: a test case for predicting lifestyles and emergence of pathogens.</title>
        <authorList>
            <person name="Haridas S."/>
            <person name="Albert R."/>
            <person name="Binder M."/>
            <person name="Bloem J."/>
            <person name="Labutti K."/>
            <person name="Salamov A."/>
            <person name="Andreopoulos B."/>
            <person name="Baker S."/>
            <person name="Barry K."/>
            <person name="Bills G."/>
            <person name="Bluhm B."/>
            <person name="Cannon C."/>
            <person name="Castanera R."/>
            <person name="Culley D."/>
            <person name="Daum C."/>
            <person name="Ezra D."/>
            <person name="Gonzalez J."/>
            <person name="Henrissat B."/>
            <person name="Kuo A."/>
            <person name="Liang C."/>
            <person name="Lipzen A."/>
            <person name="Lutzoni F."/>
            <person name="Magnuson J."/>
            <person name="Mondo S."/>
            <person name="Nolan M."/>
            <person name="Ohm R."/>
            <person name="Pangilinan J."/>
            <person name="Park H.-J."/>
            <person name="Ramirez L."/>
            <person name="Alfaro M."/>
            <person name="Sun H."/>
            <person name="Tritt A."/>
            <person name="Yoshinaga Y."/>
            <person name="Zwiers L.-H."/>
            <person name="Turgeon B."/>
            <person name="Goodwin S."/>
            <person name="Spatafora J."/>
            <person name="Crous P."/>
            <person name="Grigoriev I."/>
        </authorList>
    </citation>
    <scope>NUCLEOTIDE SEQUENCE</scope>
    <source>
        <strain evidence="1">CBS 525.71</strain>
    </source>
</reference>
<organism evidence="1 2">
    <name type="scientific">Macroventuria anomochaeta</name>
    <dbReference type="NCBI Taxonomy" id="301207"/>
    <lineage>
        <taxon>Eukaryota</taxon>
        <taxon>Fungi</taxon>
        <taxon>Dikarya</taxon>
        <taxon>Ascomycota</taxon>
        <taxon>Pezizomycotina</taxon>
        <taxon>Dothideomycetes</taxon>
        <taxon>Pleosporomycetidae</taxon>
        <taxon>Pleosporales</taxon>
        <taxon>Pleosporineae</taxon>
        <taxon>Didymellaceae</taxon>
        <taxon>Macroventuria</taxon>
    </lineage>
</organism>
<dbReference type="Proteomes" id="UP000799754">
    <property type="component" value="Unassembled WGS sequence"/>
</dbReference>